<dbReference type="HOGENOM" id="CLU_000604_1_11_9"/>
<sequence>MEGGFYLNEMIRAENLYAGYNGKVILEDVSFTVGTGEIVGLIGPNGAGKSTLLKTLRGILPILSGSAVLMGDDIHALEAKEFARRVAYLQQHMEMTFAYTARDIVLAGRYPYLSWWSQEKADDLAIADACMAYTGVSELADTPLHAMSGGQRQRVLLAKVLAQQTPVLFLDEPATGLDIIYQEEIFRFCRDLCAAGKTVLLVAHELSLAARFCSRLLLVGHGKLLADGAPRDVLTDELLTRAYGAPVRVVENPLTHHAEVYTEAKVDGGESAQLLSVILGRSEKEVVTV</sequence>
<name>F5RNZ2_9FIRM</name>
<evidence type="ECO:0000259" key="5">
    <source>
        <dbReference type="PROSITE" id="PS50893"/>
    </source>
</evidence>
<dbReference type="SUPFAM" id="SSF52540">
    <property type="entry name" value="P-loop containing nucleoside triphosphate hydrolases"/>
    <property type="match status" value="1"/>
</dbReference>
<dbReference type="EC" id="3.6.3.-" evidence="6"/>
<dbReference type="GO" id="GO:0016887">
    <property type="term" value="F:ATP hydrolysis activity"/>
    <property type="evidence" value="ECO:0007669"/>
    <property type="project" value="InterPro"/>
</dbReference>
<keyword evidence="1" id="KW-0813">Transport</keyword>
<keyword evidence="3" id="KW-0067">ATP-binding</keyword>
<evidence type="ECO:0000313" key="6">
    <source>
        <dbReference type="EMBL" id="EGK58382.1"/>
    </source>
</evidence>
<evidence type="ECO:0000256" key="3">
    <source>
        <dbReference type="ARBA" id="ARBA00022840"/>
    </source>
</evidence>
<accession>F5RNZ2</accession>
<evidence type="ECO:0000256" key="2">
    <source>
        <dbReference type="ARBA" id="ARBA00022741"/>
    </source>
</evidence>
<dbReference type="Pfam" id="PF00005">
    <property type="entry name" value="ABC_tran"/>
    <property type="match status" value="1"/>
</dbReference>
<dbReference type="eggNOG" id="COG1120">
    <property type="taxonomic scope" value="Bacteria"/>
</dbReference>
<dbReference type="AlphaFoldDB" id="F5RNZ2"/>
<dbReference type="CDD" id="cd03214">
    <property type="entry name" value="ABC_Iron-Siderophores_B12_Hemin"/>
    <property type="match status" value="1"/>
</dbReference>
<proteinExistence type="predicted"/>
<comment type="caution">
    <text evidence="6">The sequence shown here is derived from an EMBL/GenBank/DDBJ whole genome shotgun (WGS) entry which is preliminary data.</text>
</comment>
<evidence type="ECO:0000256" key="4">
    <source>
        <dbReference type="ARBA" id="ARBA00022967"/>
    </source>
</evidence>
<keyword evidence="2" id="KW-0547">Nucleotide-binding</keyword>
<dbReference type="SMART" id="SM00382">
    <property type="entry name" value="AAA"/>
    <property type="match status" value="1"/>
</dbReference>
<dbReference type="Proteomes" id="UP000004067">
    <property type="component" value="Unassembled WGS sequence"/>
</dbReference>
<dbReference type="GO" id="GO:0005524">
    <property type="term" value="F:ATP binding"/>
    <property type="evidence" value="ECO:0007669"/>
    <property type="project" value="UniProtKB-KW"/>
</dbReference>
<protein>
    <submittedName>
        <fullName evidence="6">Iron(III) ABC superfamily ATP binding cassette transporter, ABC protein</fullName>
        <ecNumber evidence="6">3.6.3.-</ecNumber>
    </submittedName>
</protein>
<dbReference type="FunFam" id="3.40.50.300:FF:000134">
    <property type="entry name" value="Iron-enterobactin ABC transporter ATP-binding protein"/>
    <property type="match status" value="1"/>
</dbReference>
<evidence type="ECO:0000313" key="7">
    <source>
        <dbReference type="Proteomes" id="UP000004067"/>
    </source>
</evidence>
<dbReference type="STRING" id="888060.HMPREF9081_1978"/>
<dbReference type="InterPro" id="IPR027417">
    <property type="entry name" value="P-loop_NTPase"/>
</dbReference>
<dbReference type="PANTHER" id="PTHR42794">
    <property type="entry name" value="HEMIN IMPORT ATP-BINDING PROTEIN HMUV"/>
    <property type="match status" value="1"/>
</dbReference>
<dbReference type="PANTHER" id="PTHR42794:SF1">
    <property type="entry name" value="HEMIN IMPORT ATP-BINDING PROTEIN HMUV"/>
    <property type="match status" value="1"/>
</dbReference>
<dbReference type="PROSITE" id="PS50893">
    <property type="entry name" value="ABC_TRANSPORTER_2"/>
    <property type="match status" value="1"/>
</dbReference>
<dbReference type="PROSITE" id="PS00211">
    <property type="entry name" value="ABC_TRANSPORTER_1"/>
    <property type="match status" value="1"/>
</dbReference>
<dbReference type="InterPro" id="IPR003593">
    <property type="entry name" value="AAA+_ATPase"/>
</dbReference>
<keyword evidence="4" id="KW-1278">Translocase</keyword>
<dbReference type="Gene3D" id="3.40.50.300">
    <property type="entry name" value="P-loop containing nucleotide triphosphate hydrolases"/>
    <property type="match status" value="1"/>
</dbReference>
<dbReference type="InterPro" id="IPR017871">
    <property type="entry name" value="ABC_transporter-like_CS"/>
</dbReference>
<feature type="domain" description="ABC transporter" evidence="5">
    <location>
        <begin position="11"/>
        <end position="246"/>
    </location>
</feature>
<evidence type="ECO:0000256" key="1">
    <source>
        <dbReference type="ARBA" id="ARBA00022448"/>
    </source>
</evidence>
<reference evidence="6 7" key="1">
    <citation type="submission" date="2011-04" db="EMBL/GenBank/DDBJ databases">
        <authorList>
            <person name="Muzny D."/>
            <person name="Qin X."/>
            <person name="Deng J."/>
            <person name="Jiang H."/>
            <person name="Liu Y."/>
            <person name="Qu J."/>
            <person name="Song X.-Z."/>
            <person name="Zhang L."/>
            <person name="Thornton R."/>
            <person name="Coyle M."/>
            <person name="Francisco L."/>
            <person name="Jackson L."/>
            <person name="Javaid M."/>
            <person name="Korchina V."/>
            <person name="Kovar C."/>
            <person name="Mata R."/>
            <person name="Mathew T."/>
            <person name="Ngo R."/>
            <person name="Nguyen L."/>
            <person name="Nguyen N."/>
            <person name="Okwuonu G."/>
            <person name="Ongeri F."/>
            <person name="Pham C."/>
            <person name="Simmons D."/>
            <person name="Wilczek-Boney K."/>
            <person name="Hale W."/>
            <person name="Jakkamsetti A."/>
            <person name="Pham P."/>
            <person name="Ruth R."/>
            <person name="San Lucas F."/>
            <person name="Warren J."/>
            <person name="Zhang J."/>
            <person name="Zhao Z."/>
            <person name="Zhou C."/>
            <person name="Zhu D."/>
            <person name="Lee S."/>
            <person name="Bess C."/>
            <person name="Blankenburg K."/>
            <person name="Forbes L."/>
            <person name="Fu Q."/>
            <person name="Gubbala S."/>
            <person name="Hirani K."/>
            <person name="Jayaseelan J.C."/>
            <person name="Lara F."/>
            <person name="Munidasa M."/>
            <person name="Palculict T."/>
            <person name="Patil S."/>
            <person name="Pu L.-L."/>
            <person name="Saada N."/>
            <person name="Tang L."/>
            <person name="Weissenberger G."/>
            <person name="Zhu Y."/>
            <person name="Hemphill L."/>
            <person name="Shang Y."/>
            <person name="Youmans B."/>
            <person name="Ayvaz T."/>
            <person name="Ross M."/>
            <person name="Santibanez J."/>
            <person name="Aqrawi P."/>
            <person name="Gross S."/>
            <person name="Joshi V."/>
            <person name="Fowler G."/>
            <person name="Nazareth L."/>
            <person name="Reid J."/>
            <person name="Worley K."/>
            <person name="Petrosino J."/>
            <person name="Highlander S."/>
            <person name="Gibbs R."/>
        </authorList>
    </citation>
    <scope>NUCLEOTIDE SEQUENCE [LARGE SCALE GENOMIC DNA]</scope>
    <source>
        <strain evidence="6 7">DSM 2778</strain>
    </source>
</reference>
<keyword evidence="7" id="KW-1185">Reference proteome</keyword>
<keyword evidence="6" id="KW-0378">Hydrolase</keyword>
<dbReference type="InterPro" id="IPR003439">
    <property type="entry name" value="ABC_transporter-like_ATP-bd"/>
</dbReference>
<gene>
    <name evidence="6" type="primary">fecE4</name>
    <name evidence="6" type="ORF">HMPREF9081_1978</name>
</gene>
<organism evidence="6 7">
    <name type="scientific">Centipeda periodontii DSM 2778</name>
    <dbReference type="NCBI Taxonomy" id="888060"/>
    <lineage>
        <taxon>Bacteria</taxon>
        <taxon>Bacillati</taxon>
        <taxon>Bacillota</taxon>
        <taxon>Negativicutes</taxon>
        <taxon>Selenomonadales</taxon>
        <taxon>Selenomonadaceae</taxon>
        <taxon>Centipeda</taxon>
    </lineage>
</organism>
<dbReference type="EMBL" id="AFHQ01000047">
    <property type="protein sequence ID" value="EGK58382.1"/>
    <property type="molecule type" value="Genomic_DNA"/>
</dbReference>